<dbReference type="PROSITE" id="PS50113">
    <property type="entry name" value="PAC"/>
    <property type="match status" value="2"/>
</dbReference>
<keyword evidence="5" id="KW-1185">Reference proteome</keyword>
<dbReference type="PANTHER" id="PTHR43102">
    <property type="entry name" value="SLR1143 PROTEIN"/>
    <property type="match status" value="1"/>
</dbReference>
<evidence type="ECO:0000259" key="3">
    <source>
        <dbReference type="PROSITE" id="PS50887"/>
    </source>
</evidence>
<dbReference type="SMART" id="SM00091">
    <property type="entry name" value="PAS"/>
    <property type="match status" value="1"/>
</dbReference>
<dbReference type="Pfam" id="PF08448">
    <property type="entry name" value="PAS_4"/>
    <property type="match status" value="1"/>
</dbReference>
<evidence type="ECO:0008006" key="6">
    <source>
        <dbReference type="Google" id="ProtNLM"/>
    </source>
</evidence>
<gene>
    <name evidence="4" type="ORF">ATSB10_35020</name>
</gene>
<feature type="domain" description="PAC" evidence="2">
    <location>
        <begin position="366"/>
        <end position="416"/>
    </location>
</feature>
<dbReference type="Proteomes" id="UP000077255">
    <property type="component" value="Chromosome"/>
</dbReference>
<dbReference type="InterPro" id="IPR000700">
    <property type="entry name" value="PAS-assoc_C"/>
</dbReference>
<dbReference type="KEGG" id="dtx:ATSB10_35020"/>
<proteinExistence type="predicted"/>
<organism evidence="4 5">
    <name type="scientific">Dyella thiooxydans</name>
    <dbReference type="NCBI Taxonomy" id="445710"/>
    <lineage>
        <taxon>Bacteria</taxon>
        <taxon>Pseudomonadati</taxon>
        <taxon>Pseudomonadota</taxon>
        <taxon>Gammaproteobacteria</taxon>
        <taxon>Lysobacterales</taxon>
        <taxon>Rhodanobacteraceae</taxon>
        <taxon>Dyella</taxon>
    </lineage>
</organism>
<dbReference type="AlphaFoldDB" id="A0A160N4H2"/>
<feature type="domain" description="PAS" evidence="1">
    <location>
        <begin position="294"/>
        <end position="364"/>
    </location>
</feature>
<dbReference type="InterPro" id="IPR029016">
    <property type="entry name" value="GAF-like_dom_sf"/>
</dbReference>
<dbReference type="Pfam" id="PF08447">
    <property type="entry name" value="PAS_3"/>
    <property type="match status" value="1"/>
</dbReference>
<dbReference type="InterPro" id="IPR043128">
    <property type="entry name" value="Rev_trsase/Diguanyl_cyclase"/>
</dbReference>
<feature type="domain" description="GGDEF" evidence="3">
    <location>
        <begin position="441"/>
        <end position="558"/>
    </location>
</feature>
<dbReference type="PATRIC" id="fig|445710.3.peg.3502"/>
<dbReference type="InterPro" id="IPR000160">
    <property type="entry name" value="GGDEF_dom"/>
</dbReference>
<sequence length="558" mass="61757">MIAPDPETEARRLARLRALAVLDTAPEALFDGLAQAAAAALGTPIAAVNLIDADRQWTKAGIGVEVGASRPRSEALCAHAILGDAVLEVPDARRDPRFADNPMVACQGGIRFYAGAPITLEDGSRLGALCAVDREARTLTAAQRELLRSLARVASEALQLRLDSLEREVLLDRTGRLAQVGGWSLNLSDNTLRWSPQTFRLHDLPVGAAPSLEQALAFYPCEARQRLVQTIDRARREGGDWDLELPLVTAAGRKLWVHAMGRVEYLDDGQPYRLVGAIQDISIRRQVTSALETSERRFRQMFQYSPGLICTHDHEGVLLSVNPAAARALGYSVGDLLGRPLSDFMPESRRPAFRDYLLRIITTGSDSGVLELLSKDGRHLMWQYHNVLDDEADEPYILGHAQDITERFEMEQQLREWSVHDALTGCYNRRYLAELEAGPPRRWGCITVDLDHFKQVNDTFGHQRGDEVLQEMARFLKRHVRAGDAVVRLGGDEFLMLLRDADDGVTAEAMLRIDQDRATAPIAFTLGAANFGGEVSLDEGLAEADRRLYAQRALDRGG</sequence>
<dbReference type="EMBL" id="CP014841">
    <property type="protein sequence ID" value="AND70956.1"/>
    <property type="molecule type" value="Genomic_DNA"/>
</dbReference>
<dbReference type="STRING" id="445710.ATSB10_35020"/>
<reference evidence="4 5" key="1">
    <citation type="submission" date="2016-02" db="EMBL/GenBank/DDBJ databases">
        <title>Complete genome sequencing and analysis of ATSB10, Dyella thiooxydans isolated from rhizosphere soil of sunflower (Helianthus annuus L.).</title>
        <authorList>
            <person name="Lee Y."/>
            <person name="Hwangbo K."/>
            <person name="Chung H."/>
            <person name="Yoo J."/>
            <person name="Kim K.Y."/>
            <person name="Sa T.M."/>
            <person name="Um Y."/>
            <person name="Madhaiyan M."/>
        </authorList>
    </citation>
    <scope>NUCLEOTIDE SEQUENCE [LARGE SCALE GENOMIC DNA]</scope>
    <source>
        <strain evidence="4 5">ATSB10</strain>
    </source>
</reference>
<feature type="domain" description="PAC" evidence="2">
    <location>
        <begin position="241"/>
        <end position="293"/>
    </location>
</feature>
<dbReference type="SMART" id="SM00267">
    <property type="entry name" value="GGDEF"/>
    <property type="match status" value="1"/>
</dbReference>
<dbReference type="SUPFAM" id="SSF55785">
    <property type="entry name" value="PYP-like sensor domain (PAS domain)"/>
    <property type="match status" value="2"/>
</dbReference>
<dbReference type="CDD" id="cd00130">
    <property type="entry name" value="PAS"/>
    <property type="match status" value="2"/>
</dbReference>
<dbReference type="Pfam" id="PF00990">
    <property type="entry name" value="GGDEF"/>
    <property type="match status" value="1"/>
</dbReference>
<evidence type="ECO:0000259" key="1">
    <source>
        <dbReference type="PROSITE" id="PS50112"/>
    </source>
</evidence>
<dbReference type="RefSeq" id="WP_063673922.1">
    <property type="nucleotide sequence ID" value="NZ_CP014841.1"/>
</dbReference>
<dbReference type="OrthoDB" id="8573350at2"/>
<dbReference type="InterPro" id="IPR013656">
    <property type="entry name" value="PAS_4"/>
</dbReference>
<dbReference type="Gene3D" id="3.30.450.40">
    <property type="match status" value="1"/>
</dbReference>
<dbReference type="SMART" id="SM00086">
    <property type="entry name" value="PAC"/>
    <property type="match status" value="2"/>
</dbReference>
<dbReference type="InterPro" id="IPR003018">
    <property type="entry name" value="GAF"/>
</dbReference>
<dbReference type="PANTHER" id="PTHR43102:SF2">
    <property type="entry name" value="GAF DOMAIN-CONTAINING PROTEIN"/>
    <property type="match status" value="1"/>
</dbReference>
<dbReference type="InterPro" id="IPR035965">
    <property type="entry name" value="PAS-like_dom_sf"/>
</dbReference>
<dbReference type="Gene3D" id="3.30.70.270">
    <property type="match status" value="1"/>
</dbReference>
<dbReference type="Gene3D" id="2.10.70.100">
    <property type="match status" value="1"/>
</dbReference>
<dbReference type="Pfam" id="PF01590">
    <property type="entry name" value="GAF"/>
    <property type="match status" value="1"/>
</dbReference>
<protein>
    <recommendedName>
        <fullName evidence="6">Diguanylate cyclase</fullName>
    </recommendedName>
</protein>
<name>A0A160N4H2_9GAMM</name>
<dbReference type="CDD" id="cd01949">
    <property type="entry name" value="GGDEF"/>
    <property type="match status" value="1"/>
</dbReference>
<dbReference type="SMART" id="SM00065">
    <property type="entry name" value="GAF"/>
    <property type="match status" value="1"/>
</dbReference>
<dbReference type="PROSITE" id="PS50887">
    <property type="entry name" value="GGDEF"/>
    <property type="match status" value="1"/>
</dbReference>
<evidence type="ECO:0000259" key="2">
    <source>
        <dbReference type="PROSITE" id="PS50113"/>
    </source>
</evidence>
<dbReference type="NCBIfam" id="TIGR00229">
    <property type="entry name" value="sensory_box"/>
    <property type="match status" value="1"/>
</dbReference>
<dbReference type="SUPFAM" id="SSF55781">
    <property type="entry name" value="GAF domain-like"/>
    <property type="match status" value="1"/>
</dbReference>
<dbReference type="SUPFAM" id="SSF55073">
    <property type="entry name" value="Nucleotide cyclase"/>
    <property type="match status" value="1"/>
</dbReference>
<dbReference type="InterPro" id="IPR029787">
    <property type="entry name" value="Nucleotide_cyclase"/>
</dbReference>
<evidence type="ECO:0000313" key="5">
    <source>
        <dbReference type="Proteomes" id="UP000077255"/>
    </source>
</evidence>
<dbReference type="NCBIfam" id="TIGR00254">
    <property type="entry name" value="GGDEF"/>
    <property type="match status" value="1"/>
</dbReference>
<dbReference type="InterPro" id="IPR013655">
    <property type="entry name" value="PAS_fold_3"/>
</dbReference>
<dbReference type="PROSITE" id="PS50112">
    <property type="entry name" value="PAS"/>
    <property type="match status" value="1"/>
</dbReference>
<evidence type="ECO:0000313" key="4">
    <source>
        <dbReference type="EMBL" id="AND70956.1"/>
    </source>
</evidence>
<dbReference type="InterPro" id="IPR001610">
    <property type="entry name" value="PAC"/>
</dbReference>
<dbReference type="Gene3D" id="3.30.450.20">
    <property type="entry name" value="PAS domain"/>
    <property type="match status" value="2"/>
</dbReference>
<accession>A0A160N4H2</accession>
<dbReference type="InterPro" id="IPR000014">
    <property type="entry name" value="PAS"/>
</dbReference>